<dbReference type="InterPro" id="IPR005508">
    <property type="entry name" value="At2g31720-like"/>
</dbReference>
<accession>A0A6A3AP37</accession>
<dbReference type="InterPro" id="IPR015300">
    <property type="entry name" value="DNA-bd_pseudobarrel_sf"/>
</dbReference>
<evidence type="ECO:0000313" key="8">
    <source>
        <dbReference type="EMBL" id="KAE8706381.1"/>
    </source>
</evidence>
<gene>
    <name evidence="8" type="ORF">F3Y22_tig00110393pilonHSYRG00031</name>
</gene>
<dbReference type="EMBL" id="VEPZ02000970">
    <property type="protein sequence ID" value="KAE8706381.1"/>
    <property type="molecule type" value="Genomic_DNA"/>
</dbReference>
<dbReference type="PANTHER" id="PTHR31541:SF28">
    <property type="entry name" value="TF-B3 DOMAIN-CONTAINING PROTEIN"/>
    <property type="match status" value="1"/>
</dbReference>
<dbReference type="SUPFAM" id="SSF101936">
    <property type="entry name" value="DNA-binding pseudobarrel domain"/>
    <property type="match status" value="1"/>
</dbReference>
<comment type="caution">
    <text evidence="8">The sequence shown here is derived from an EMBL/GenBank/DDBJ whole genome shotgun (WGS) entry which is preliminary data.</text>
</comment>
<dbReference type="GO" id="GO:0003677">
    <property type="term" value="F:DNA binding"/>
    <property type="evidence" value="ECO:0007669"/>
    <property type="project" value="UniProtKB-KW"/>
</dbReference>
<dbReference type="GO" id="GO:0005634">
    <property type="term" value="C:nucleus"/>
    <property type="evidence" value="ECO:0007669"/>
    <property type="project" value="UniProtKB-SubCell"/>
</dbReference>
<dbReference type="CDD" id="cd10017">
    <property type="entry name" value="B3_DNA"/>
    <property type="match status" value="1"/>
</dbReference>
<dbReference type="Gene3D" id="2.40.330.10">
    <property type="entry name" value="DNA-binding pseudobarrel domain"/>
    <property type="match status" value="1"/>
</dbReference>
<evidence type="ECO:0000256" key="5">
    <source>
        <dbReference type="ARBA" id="ARBA00023242"/>
    </source>
</evidence>
<feature type="region of interest" description="Disordered" evidence="6">
    <location>
        <begin position="1"/>
        <end position="22"/>
    </location>
</feature>
<evidence type="ECO:0000313" key="9">
    <source>
        <dbReference type="Proteomes" id="UP000436088"/>
    </source>
</evidence>
<evidence type="ECO:0000256" key="6">
    <source>
        <dbReference type="SAM" id="MobiDB-lite"/>
    </source>
</evidence>
<keyword evidence="3 8" id="KW-0238">DNA-binding</keyword>
<dbReference type="InterPro" id="IPR003340">
    <property type="entry name" value="B3_DNA-bd"/>
</dbReference>
<comment type="subcellular location">
    <subcellularLocation>
        <location evidence="1">Nucleus</location>
    </subcellularLocation>
</comment>
<evidence type="ECO:0000256" key="1">
    <source>
        <dbReference type="ARBA" id="ARBA00004123"/>
    </source>
</evidence>
<organism evidence="8 9">
    <name type="scientific">Hibiscus syriacus</name>
    <name type="common">Rose of Sharon</name>
    <dbReference type="NCBI Taxonomy" id="106335"/>
    <lineage>
        <taxon>Eukaryota</taxon>
        <taxon>Viridiplantae</taxon>
        <taxon>Streptophyta</taxon>
        <taxon>Embryophyta</taxon>
        <taxon>Tracheophyta</taxon>
        <taxon>Spermatophyta</taxon>
        <taxon>Magnoliopsida</taxon>
        <taxon>eudicotyledons</taxon>
        <taxon>Gunneridae</taxon>
        <taxon>Pentapetalae</taxon>
        <taxon>rosids</taxon>
        <taxon>malvids</taxon>
        <taxon>Malvales</taxon>
        <taxon>Malvaceae</taxon>
        <taxon>Malvoideae</taxon>
        <taxon>Hibiscus</taxon>
    </lineage>
</organism>
<dbReference type="PANTHER" id="PTHR31541">
    <property type="entry name" value="B3 DOMAIN PLANT PROTEIN-RELATED"/>
    <property type="match status" value="1"/>
</dbReference>
<evidence type="ECO:0000259" key="7">
    <source>
        <dbReference type="SMART" id="SM01019"/>
    </source>
</evidence>
<evidence type="ECO:0000256" key="3">
    <source>
        <dbReference type="ARBA" id="ARBA00023125"/>
    </source>
</evidence>
<evidence type="ECO:0000256" key="2">
    <source>
        <dbReference type="ARBA" id="ARBA00023015"/>
    </source>
</evidence>
<keyword evidence="8" id="KW-0371">Homeobox</keyword>
<protein>
    <submittedName>
        <fullName evidence="8">Homeodomain superfamily protein</fullName>
    </submittedName>
</protein>
<keyword evidence="5" id="KW-0539">Nucleus</keyword>
<reference evidence="8" key="1">
    <citation type="submission" date="2019-09" db="EMBL/GenBank/DDBJ databases">
        <title>Draft genome information of white flower Hibiscus syriacus.</title>
        <authorList>
            <person name="Kim Y.-M."/>
        </authorList>
    </citation>
    <scope>NUCLEOTIDE SEQUENCE [LARGE SCALE GENOMIC DNA]</scope>
    <source>
        <strain evidence="8">YM2019G1</strain>
    </source>
</reference>
<keyword evidence="2" id="KW-0805">Transcription regulation</keyword>
<keyword evidence="9" id="KW-1185">Reference proteome</keyword>
<dbReference type="SMART" id="SM01019">
    <property type="entry name" value="B3"/>
    <property type="match status" value="1"/>
</dbReference>
<sequence>MKKVREKRKSKAIDNGDNGEDPSNYEVHYAASCLILLKHEKLDKESELTLYNQIDKDKQKQEEEASFKITVGRNNRMLDGYEPPDIPPVAALAGLITECSKPYQKRLTETDLKRDQSRLLLCKDHVKDSMIPRLKEDENVRNGIPVTVFDSEGNGYNMTFKLWASKMYVLTSSGWLSFCRQHRLEKDVDIVTVWMFRHGLTDKLCFVITRRRSPPTIGRTQELRRRLRKGQLGG</sequence>
<dbReference type="Proteomes" id="UP000436088">
    <property type="component" value="Unassembled WGS sequence"/>
</dbReference>
<feature type="compositionally biased region" description="Basic residues" evidence="6">
    <location>
        <begin position="1"/>
        <end position="10"/>
    </location>
</feature>
<feature type="domain" description="TF-B3" evidence="7">
    <location>
        <begin position="103"/>
        <end position="212"/>
    </location>
</feature>
<name>A0A6A3AP37_HIBSY</name>
<evidence type="ECO:0000256" key="4">
    <source>
        <dbReference type="ARBA" id="ARBA00023163"/>
    </source>
</evidence>
<proteinExistence type="predicted"/>
<keyword evidence="4" id="KW-0804">Transcription</keyword>
<dbReference type="AlphaFoldDB" id="A0A6A3AP37"/>